<dbReference type="SUPFAM" id="SSF56219">
    <property type="entry name" value="DNase I-like"/>
    <property type="match status" value="1"/>
</dbReference>
<evidence type="ECO:0000313" key="2">
    <source>
        <dbReference type="Proteomes" id="UP000046393"/>
    </source>
</evidence>
<proteinExistence type="predicted"/>
<dbReference type="InterPro" id="IPR036691">
    <property type="entry name" value="Endo/exonu/phosph_ase_sf"/>
</dbReference>
<organism evidence="2 3">
    <name type="scientific">Syphacia muris</name>
    <dbReference type="NCBI Taxonomy" id="451379"/>
    <lineage>
        <taxon>Eukaryota</taxon>
        <taxon>Metazoa</taxon>
        <taxon>Ecdysozoa</taxon>
        <taxon>Nematoda</taxon>
        <taxon>Chromadorea</taxon>
        <taxon>Rhabditida</taxon>
        <taxon>Spirurina</taxon>
        <taxon>Oxyuridomorpha</taxon>
        <taxon>Oxyuroidea</taxon>
        <taxon>Oxyuridae</taxon>
        <taxon>Syphacia</taxon>
    </lineage>
</organism>
<protein>
    <submittedName>
        <fullName evidence="3">IPPc domain-containing protein</fullName>
    </submittedName>
</protein>
<keyword evidence="2" id="KW-1185">Reference proteome</keyword>
<dbReference type="Pfam" id="PF21310">
    <property type="entry name" value="OCRL-like_ASH"/>
    <property type="match status" value="1"/>
</dbReference>
<reference evidence="3" key="1">
    <citation type="submission" date="2017-02" db="UniProtKB">
        <authorList>
            <consortium name="WormBaseParasite"/>
        </authorList>
    </citation>
    <scope>IDENTIFICATION</scope>
</reference>
<dbReference type="GO" id="GO:0046856">
    <property type="term" value="P:phosphatidylinositol dephosphorylation"/>
    <property type="evidence" value="ECO:0007669"/>
    <property type="project" value="InterPro"/>
</dbReference>
<dbReference type="WBParaSite" id="SMUV_0000134601-mRNA-1">
    <property type="protein sequence ID" value="SMUV_0000134601-mRNA-1"/>
    <property type="gene ID" value="SMUV_0000134601"/>
</dbReference>
<accession>A0A0N5AB20</accession>
<dbReference type="InterPro" id="IPR048869">
    <property type="entry name" value="OCRL-1_2_ASH"/>
</dbReference>
<dbReference type="SMART" id="SM00128">
    <property type="entry name" value="IPPc"/>
    <property type="match status" value="1"/>
</dbReference>
<dbReference type="Gene3D" id="3.60.10.10">
    <property type="entry name" value="Endonuclease/exonuclease/phosphatase"/>
    <property type="match status" value="1"/>
</dbReference>
<dbReference type="InterPro" id="IPR013783">
    <property type="entry name" value="Ig-like_fold"/>
</dbReference>
<name>A0A0N5AB20_9BILA</name>
<dbReference type="InterPro" id="IPR000300">
    <property type="entry name" value="IPPc"/>
</dbReference>
<dbReference type="PANTHER" id="PTHR11200:SF300">
    <property type="entry name" value="TYPE II INOSITOL 1,4,5-TRISPHOSPHATE 5-PHOSPHATASE"/>
    <property type="match status" value="1"/>
</dbReference>
<dbReference type="AlphaFoldDB" id="A0A0N5AB20"/>
<evidence type="ECO:0000313" key="3">
    <source>
        <dbReference type="WBParaSite" id="SMUV_0000134601-mRNA-1"/>
    </source>
</evidence>
<dbReference type="GO" id="GO:0004439">
    <property type="term" value="F:phosphatidylinositol-4,5-bisphosphate 5-phosphatase activity"/>
    <property type="evidence" value="ECO:0007669"/>
    <property type="project" value="TreeGrafter"/>
</dbReference>
<dbReference type="PANTHER" id="PTHR11200">
    <property type="entry name" value="INOSITOL 5-PHOSPHATASE"/>
    <property type="match status" value="1"/>
</dbReference>
<sequence>MTFYESHEGSSRSSYIPGRDDAVDEVMREWEHRYCEYKDVTIFISTFNVNGKPPPLCIPKWLDRSFTKKLPDFYVIGLQEMDLSTQAFLYDVSSRQDDWLKAIKSSLPTPDNYEMVETVRLVGIMLVIYRHTKSRVSVPRSSVHSAKLPTGVQLISRMGNKGGVAVSMQMNDSYVCFVNAHMAAGNEELDKRNQDYREISQIKFPVTNKSIFNHDVIFWLGDLNYRLEVQNGLSNEAIRSLCSSEKSFKDMIVYDTLKQQQVLKQVFVGFNEPEICFRPSYKYDTGTSDWDSSEKCRCPAWCDRILWYTEASDQIVQMLYDSVDEIKLSDHKPVIAAFQLTIRKIDQTKVKKVHDEATREADRRVNDALPQVQLSATEIDFGDVYYFESSVRTVTIKNIGMTKVSFSFSEHPPPKYLNESWLSITPPNSHVKVGSTCLLSLQVLVDKEVAWSVDSDGHLSKILVLHLDNGRDYFLSISANYKASVFGSSFVDLIRREEANLKQKCFPDLLSMEADYAEAELHQNKYLVPYAMHALVSNLKRNGLEKIRFDDVSRHSEFIALRKALDHGTPKNLFEVCKSPFNMFNAFLRLLDSFKEPIIPWAMQNECMKAGMTAFDCWQCVTQFPEENRNVLECYVEFVRELIRKNTDAKSQLETMANIAFKRRKTNSDKANLDKRLDEVRVKFFETLVENDKEDSLGLRKNVSQDDLINFEA</sequence>
<dbReference type="Pfam" id="PF22669">
    <property type="entry name" value="Exo_endo_phos2"/>
    <property type="match status" value="1"/>
</dbReference>
<feature type="domain" description="Inositol polyphosphate-related phosphatase" evidence="1">
    <location>
        <begin position="38"/>
        <end position="346"/>
    </location>
</feature>
<dbReference type="SUPFAM" id="SSF48350">
    <property type="entry name" value="GTPase activation domain, GAP"/>
    <property type="match status" value="1"/>
</dbReference>
<dbReference type="Gene3D" id="2.60.40.10">
    <property type="entry name" value="Immunoglobulins"/>
    <property type="match status" value="1"/>
</dbReference>
<dbReference type="Gene3D" id="1.10.555.10">
    <property type="entry name" value="Rho GTPase activation protein"/>
    <property type="match status" value="1"/>
</dbReference>
<dbReference type="GO" id="GO:0016020">
    <property type="term" value="C:membrane"/>
    <property type="evidence" value="ECO:0007669"/>
    <property type="project" value="TreeGrafter"/>
</dbReference>
<evidence type="ECO:0000259" key="1">
    <source>
        <dbReference type="SMART" id="SM00128"/>
    </source>
</evidence>
<dbReference type="InterPro" id="IPR046985">
    <property type="entry name" value="IP5"/>
</dbReference>
<dbReference type="STRING" id="451379.A0A0N5AB20"/>
<dbReference type="Proteomes" id="UP000046393">
    <property type="component" value="Unplaced"/>
</dbReference>
<dbReference type="InterPro" id="IPR008936">
    <property type="entry name" value="Rho_GTPase_activation_prot"/>
</dbReference>